<sequence length="746" mass="83707">MPRLNLRQGLDRDVYAVIAKLEETNGGPFKSAWKAYDAIKHSNSHLSRSKRRPLEDSIERVLEFRKDELDDDDDDSDAAIEEAEERMLPMKTEDERFLLNRQMTKHWNTIRNTPKTTDGQPDTKKRKLHEDGAERSGTESVAATTPKTNGNKDGEESAQKPKKASRPSRFDVEQPQAIIGLGGMADVEKELTDHLLYSLKPLESWTQPTWEPSDGVLLTGPVGVGKRTLIRKVAADHSLPIVSIAHCLNETDRLDKSLTEAFDEAMRLAPSIVLLEDVHFYLVKPGSSAHNEQHHRIVMALEKQRKRMAQESQPGSWVCIIGTCPTTEDIAPAAFPHGVFSDEIKVKIPDLAAREDIFRVRLENRNLHDDVDLHELARTTHGHVGDDIRRVIVRALRLASARQRGSQQSLADLQEEKDDDDDDMADGDQPSDLCATMEDFRQVIKTFVPSLRKEGFTVIPSVSWDQVGAMKAARKQLQISIIGPIKNPDLYETWGLNRPGGVILWGPPGCGKTLVAQAVANEAQASFILINGPELLNKYVGESERAVRELFQRARSSKPCILFFDEMDSLVPRRSGGSSDAGVRVVNALLTELDGVQDRSGVYVIGTTNRPDMIDPAMLRPGRLSVRIMVDLPTEDERVDILHTIYRNRHSAQAEDHRSRIEKVARDRRCKNFSGADLMGLHQKAAEHGLMRTTVEQGRYPEAQQASKIKAEVTEEDWEYALKNSKPSVTDHESYRKLARELGRDA</sequence>
<keyword evidence="11" id="KW-1185">Reference proteome</keyword>
<evidence type="ECO:0000256" key="1">
    <source>
        <dbReference type="ARBA" id="ARBA00006914"/>
    </source>
</evidence>
<feature type="compositionally biased region" description="Polar residues" evidence="8">
    <location>
        <begin position="138"/>
        <end position="149"/>
    </location>
</feature>
<feature type="domain" description="AAA+ ATPase" evidence="9">
    <location>
        <begin position="498"/>
        <end position="634"/>
    </location>
</feature>
<dbReference type="InterPro" id="IPR003959">
    <property type="entry name" value="ATPase_AAA_core"/>
</dbReference>
<dbReference type="Pfam" id="PF00004">
    <property type="entry name" value="AAA"/>
    <property type="match status" value="2"/>
</dbReference>
<evidence type="ECO:0000256" key="6">
    <source>
        <dbReference type="ARBA" id="ARBA00034532"/>
    </source>
</evidence>
<feature type="compositionally biased region" description="Acidic residues" evidence="8">
    <location>
        <begin position="413"/>
        <end position="426"/>
    </location>
</feature>
<dbReference type="GO" id="GO:0007031">
    <property type="term" value="P:peroxisome organization"/>
    <property type="evidence" value="ECO:0007669"/>
    <property type="project" value="UniProtKB-KW"/>
</dbReference>
<evidence type="ECO:0000256" key="4">
    <source>
        <dbReference type="ARBA" id="ARBA00022840"/>
    </source>
</evidence>
<dbReference type="Gene3D" id="1.10.8.60">
    <property type="match status" value="2"/>
</dbReference>
<keyword evidence="4" id="KW-0067">ATP-binding</keyword>
<evidence type="ECO:0000256" key="8">
    <source>
        <dbReference type="SAM" id="MobiDB-lite"/>
    </source>
</evidence>
<evidence type="ECO:0000256" key="2">
    <source>
        <dbReference type="ARBA" id="ARBA00022593"/>
    </source>
</evidence>
<feature type="region of interest" description="Disordered" evidence="8">
    <location>
        <begin position="104"/>
        <end position="174"/>
    </location>
</feature>
<feature type="domain" description="AAA+ ATPase" evidence="9">
    <location>
        <begin position="212"/>
        <end position="368"/>
    </location>
</feature>
<dbReference type="OrthoDB" id="27435at2759"/>
<evidence type="ECO:0000259" key="9">
    <source>
        <dbReference type="SMART" id="SM00382"/>
    </source>
</evidence>
<reference evidence="10" key="1">
    <citation type="journal article" date="2021" name="J Fungi (Basel)">
        <title>Genomic and Metabolomic Analyses of the Marine Fungus Emericellopsis cladophorae: Insights into Saltwater Adaptability Mechanisms and Its Biosynthetic Potential.</title>
        <authorList>
            <person name="Goncalves M.F.M."/>
            <person name="Hilario S."/>
            <person name="Van de Peer Y."/>
            <person name="Esteves A.C."/>
            <person name="Alves A."/>
        </authorList>
    </citation>
    <scope>NUCLEOTIDE SEQUENCE</scope>
    <source>
        <strain evidence="10">MUM 19.33</strain>
    </source>
</reference>
<dbReference type="AlphaFoldDB" id="A0A9P9XZU2"/>
<organism evidence="10 11">
    <name type="scientific">Emericellopsis cladophorae</name>
    <dbReference type="NCBI Taxonomy" id="2686198"/>
    <lineage>
        <taxon>Eukaryota</taxon>
        <taxon>Fungi</taxon>
        <taxon>Dikarya</taxon>
        <taxon>Ascomycota</taxon>
        <taxon>Pezizomycotina</taxon>
        <taxon>Sordariomycetes</taxon>
        <taxon>Hypocreomycetidae</taxon>
        <taxon>Hypocreales</taxon>
        <taxon>Bionectriaceae</taxon>
        <taxon>Emericellopsis</taxon>
    </lineage>
</organism>
<dbReference type="SMART" id="SM00382">
    <property type="entry name" value="AAA"/>
    <property type="match status" value="2"/>
</dbReference>
<dbReference type="EMBL" id="JAGIXG020000034">
    <property type="protein sequence ID" value="KAI6780359.1"/>
    <property type="molecule type" value="Genomic_DNA"/>
</dbReference>
<evidence type="ECO:0000256" key="5">
    <source>
        <dbReference type="ARBA" id="ARBA00032509"/>
    </source>
</evidence>
<reference evidence="10" key="2">
    <citation type="submission" date="2022-07" db="EMBL/GenBank/DDBJ databases">
        <authorList>
            <person name="Goncalves M.F.M."/>
            <person name="Hilario S."/>
            <person name="Van De Peer Y."/>
            <person name="Esteves A.C."/>
            <person name="Alves A."/>
        </authorList>
    </citation>
    <scope>NUCLEOTIDE SEQUENCE</scope>
    <source>
        <strain evidence="10">MUM 19.33</strain>
    </source>
</reference>
<dbReference type="InterPro" id="IPR050168">
    <property type="entry name" value="AAA_ATPase_domain"/>
</dbReference>
<dbReference type="GO" id="GO:1990275">
    <property type="term" value="F:preribosome binding"/>
    <property type="evidence" value="ECO:0007669"/>
    <property type="project" value="TreeGrafter"/>
</dbReference>
<dbReference type="GeneID" id="75831945"/>
<evidence type="ECO:0000256" key="3">
    <source>
        <dbReference type="ARBA" id="ARBA00022741"/>
    </source>
</evidence>
<feature type="region of interest" description="Disordered" evidence="8">
    <location>
        <begin position="406"/>
        <end position="431"/>
    </location>
</feature>
<dbReference type="InterPro" id="IPR003593">
    <property type="entry name" value="AAA+_ATPase"/>
</dbReference>
<dbReference type="PANTHER" id="PTHR23077:SF171">
    <property type="entry name" value="NUCLEAR VALOSIN-CONTAINING PROTEIN-LIKE"/>
    <property type="match status" value="1"/>
</dbReference>
<dbReference type="PANTHER" id="PTHR23077">
    <property type="entry name" value="AAA-FAMILY ATPASE"/>
    <property type="match status" value="1"/>
</dbReference>
<keyword evidence="3" id="KW-0547">Nucleotide-binding</keyword>
<comment type="caution">
    <text evidence="10">The sequence shown here is derived from an EMBL/GenBank/DDBJ whole genome shotgun (WGS) entry which is preliminary data.</text>
</comment>
<evidence type="ECO:0000313" key="11">
    <source>
        <dbReference type="Proteomes" id="UP001055219"/>
    </source>
</evidence>
<dbReference type="GO" id="GO:0042254">
    <property type="term" value="P:ribosome biogenesis"/>
    <property type="evidence" value="ECO:0007669"/>
    <property type="project" value="TreeGrafter"/>
</dbReference>
<dbReference type="GO" id="GO:0005524">
    <property type="term" value="F:ATP binding"/>
    <property type="evidence" value="ECO:0007669"/>
    <property type="project" value="UniProtKB-KW"/>
</dbReference>
<proteinExistence type="inferred from homology"/>
<dbReference type="FunFam" id="3.40.50.300:FF:000149">
    <property type="entry name" value="Nuclear valosin-containing protein-like"/>
    <property type="match status" value="1"/>
</dbReference>
<comment type="similarity">
    <text evidence="1">Belongs to the AAA ATPase family.</text>
</comment>
<keyword evidence="2" id="KW-0962">Peroxisome biogenesis</keyword>
<dbReference type="Gene3D" id="3.40.50.300">
    <property type="entry name" value="P-loop containing nucleotide triphosphate hydrolases"/>
    <property type="match status" value="2"/>
</dbReference>
<comment type="catalytic activity">
    <reaction evidence="7">
        <text>ATP + H2O = ADP + phosphate + H(+)</text>
        <dbReference type="Rhea" id="RHEA:13065"/>
        <dbReference type="ChEBI" id="CHEBI:15377"/>
        <dbReference type="ChEBI" id="CHEBI:15378"/>
        <dbReference type="ChEBI" id="CHEBI:30616"/>
        <dbReference type="ChEBI" id="CHEBI:43474"/>
        <dbReference type="ChEBI" id="CHEBI:456216"/>
    </reaction>
    <physiologicalReaction direction="left-to-right" evidence="7">
        <dbReference type="Rhea" id="RHEA:13066"/>
    </physiologicalReaction>
</comment>
<dbReference type="SUPFAM" id="SSF52540">
    <property type="entry name" value="P-loop containing nucleoside triphosphate hydrolases"/>
    <property type="match status" value="2"/>
</dbReference>
<feature type="compositionally biased region" description="Polar residues" evidence="8">
    <location>
        <begin position="104"/>
        <end position="120"/>
    </location>
</feature>
<name>A0A9P9XZU2_9HYPO</name>
<dbReference type="GO" id="GO:0005634">
    <property type="term" value="C:nucleus"/>
    <property type="evidence" value="ECO:0007669"/>
    <property type="project" value="TreeGrafter"/>
</dbReference>
<dbReference type="Proteomes" id="UP001055219">
    <property type="component" value="Unassembled WGS sequence"/>
</dbReference>
<dbReference type="InterPro" id="IPR027417">
    <property type="entry name" value="P-loop_NTPase"/>
</dbReference>
<evidence type="ECO:0000313" key="10">
    <source>
        <dbReference type="EMBL" id="KAI6780359.1"/>
    </source>
</evidence>
<dbReference type="GO" id="GO:0016887">
    <property type="term" value="F:ATP hydrolysis activity"/>
    <property type="evidence" value="ECO:0007669"/>
    <property type="project" value="InterPro"/>
</dbReference>
<evidence type="ECO:0000256" key="7">
    <source>
        <dbReference type="ARBA" id="ARBA00048778"/>
    </source>
</evidence>
<protein>
    <recommendedName>
        <fullName evidence="6">Peroxisomal ATPase PEX1</fullName>
    </recommendedName>
    <alternativeName>
        <fullName evidence="5">Peroxin-1</fullName>
    </alternativeName>
</protein>
<gene>
    <name evidence="10" type="ORF">J7T54_005461</name>
</gene>
<feature type="compositionally biased region" description="Basic and acidic residues" evidence="8">
    <location>
        <begin position="128"/>
        <end position="137"/>
    </location>
</feature>
<feature type="compositionally biased region" description="Basic and acidic residues" evidence="8">
    <location>
        <begin position="150"/>
        <end position="159"/>
    </location>
</feature>
<dbReference type="GO" id="GO:0003723">
    <property type="term" value="F:RNA binding"/>
    <property type="evidence" value="ECO:0007669"/>
    <property type="project" value="TreeGrafter"/>
</dbReference>
<accession>A0A9P9XZU2</accession>
<dbReference type="RefSeq" id="XP_051361215.1">
    <property type="nucleotide sequence ID" value="XM_051507684.1"/>
</dbReference>